<feature type="transmembrane region" description="Helical" evidence="1">
    <location>
        <begin position="17"/>
        <end position="36"/>
    </location>
</feature>
<dbReference type="PATRIC" id="fig|13035.3.peg.3871"/>
<dbReference type="STRING" id="13035.Dacsa_3419"/>
<reference evidence="2" key="1">
    <citation type="submission" date="2012-04" db="EMBL/GenBank/DDBJ databases">
        <title>Finished genome of Dactylococcopsis salina PCC 8305.</title>
        <authorList>
            <consortium name="US DOE Joint Genome Institute"/>
            <person name="Gugger M."/>
            <person name="Coursin T."/>
            <person name="Rippka R."/>
            <person name="Tandeau De Marsac N."/>
            <person name="Huntemann M."/>
            <person name="Wei C.-L."/>
            <person name="Han J."/>
            <person name="Detter J.C."/>
            <person name="Han C."/>
            <person name="Tapia R."/>
            <person name="Daligault H."/>
            <person name="Chen A."/>
            <person name="Krypides N."/>
            <person name="Mavromatis K."/>
            <person name="Markowitz V."/>
            <person name="Szeto E."/>
            <person name="Ivanova N."/>
            <person name="Ovchinnikova G."/>
            <person name="Pagani I."/>
            <person name="Pati A."/>
            <person name="Goodwin L."/>
            <person name="Peters L."/>
            <person name="Pitluck S."/>
            <person name="Woyke T."/>
            <person name="Kerfeld C."/>
        </authorList>
    </citation>
    <scope>NUCLEOTIDE SEQUENCE [LARGE SCALE GENOMIC DNA]</scope>
    <source>
        <strain evidence="2">PCC 8305</strain>
    </source>
</reference>
<keyword evidence="3" id="KW-1185">Reference proteome</keyword>
<dbReference type="AlphaFoldDB" id="K9Z017"/>
<keyword evidence="1" id="KW-0812">Transmembrane</keyword>
<name>K9Z017_DACS8</name>
<keyword evidence="1" id="KW-1133">Transmembrane helix</keyword>
<organism evidence="2 3">
    <name type="scientific">Dactylococcopsis salina (strain PCC 8305)</name>
    <name type="common">Myxobactron salinum</name>
    <dbReference type="NCBI Taxonomy" id="13035"/>
    <lineage>
        <taxon>Bacteria</taxon>
        <taxon>Bacillati</taxon>
        <taxon>Cyanobacteriota</taxon>
        <taxon>Cyanophyceae</taxon>
        <taxon>Nodosilineales</taxon>
        <taxon>Cymatolegaceae</taxon>
        <taxon>Dactylococcopsis</taxon>
    </lineage>
</organism>
<gene>
    <name evidence="2" type="ORF">Dacsa_3419</name>
</gene>
<dbReference type="OrthoDB" id="511176at2"/>
<evidence type="ECO:0000313" key="3">
    <source>
        <dbReference type="Proteomes" id="UP000010482"/>
    </source>
</evidence>
<proteinExistence type="predicted"/>
<dbReference type="HOGENOM" id="CLU_130448_0_0_3"/>
<dbReference type="RefSeq" id="WP_015230889.1">
    <property type="nucleotide sequence ID" value="NC_019780.1"/>
</dbReference>
<protein>
    <submittedName>
        <fullName evidence="2">Uncharacterized protein</fullName>
    </submittedName>
</protein>
<keyword evidence="1" id="KW-0472">Membrane</keyword>
<feature type="transmembrane region" description="Helical" evidence="1">
    <location>
        <begin position="167"/>
        <end position="188"/>
    </location>
</feature>
<evidence type="ECO:0000256" key="1">
    <source>
        <dbReference type="SAM" id="Phobius"/>
    </source>
</evidence>
<accession>K9Z017</accession>
<feature type="transmembrane region" description="Helical" evidence="1">
    <location>
        <begin position="42"/>
        <end position="64"/>
    </location>
</feature>
<evidence type="ECO:0000313" key="2">
    <source>
        <dbReference type="EMBL" id="AFZ51915.1"/>
    </source>
</evidence>
<sequence>MTVTNSKSVLRFQISPLIRITLLSLYVALTAPLPFLATVSSVTIPVTLLIVGLLLGFVLLYGALSQRVILDDEQITVAYPRWFPSWLQKGWSLSWGEIEQLKVRTTGQGGLVYYFITPERDVAKRLPFGHRAYLLPMRIAGFARLVKVVEEKTGIDTRDVRPLAQPWMYFILLGFTLLLLLVDTWTIWTATTQGLLFSVIK</sequence>
<dbReference type="eggNOG" id="ENOG502ZBN5">
    <property type="taxonomic scope" value="Bacteria"/>
</dbReference>
<dbReference type="Proteomes" id="UP000010482">
    <property type="component" value="Chromosome"/>
</dbReference>
<dbReference type="EMBL" id="CP003944">
    <property type="protein sequence ID" value="AFZ51915.1"/>
    <property type="molecule type" value="Genomic_DNA"/>
</dbReference>
<dbReference type="KEGG" id="dsl:Dacsa_3419"/>